<organism evidence="2 3">
    <name type="scientific">Svornostia abyssi</name>
    <dbReference type="NCBI Taxonomy" id="2898438"/>
    <lineage>
        <taxon>Bacteria</taxon>
        <taxon>Bacillati</taxon>
        <taxon>Actinomycetota</taxon>
        <taxon>Thermoleophilia</taxon>
        <taxon>Solirubrobacterales</taxon>
        <taxon>Baekduiaceae</taxon>
        <taxon>Svornostia</taxon>
    </lineage>
</organism>
<protein>
    <submittedName>
        <fullName evidence="2">Uncharacterized protein</fullName>
    </submittedName>
</protein>
<dbReference type="Proteomes" id="UP001058860">
    <property type="component" value="Chromosome"/>
</dbReference>
<evidence type="ECO:0000256" key="1">
    <source>
        <dbReference type="SAM" id="Phobius"/>
    </source>
</evidence>
<dbReference type="EMBL" id="CP088295">
    <property type="protein sequence ID" value="UUY06108.1"/>
    <property type="molecule type" value="Genomic_DNA"/>
</dbReference>
<sequence length="108" mass="11390">MSSGRHPVLLRATALAVTLIALAAGLVLAPSVALLLAPAAALMLLLAHGVFVGEEFIEQLRARRAAARRPRPRAALRPVAPAYIRRTGRRIAFALAVRPPPAPVALSH</sequence>
<keyword evidence="1" id="KW-0472">Membrane</keyword>
<name>A0ABY5PN22_9ACTN</name>
<keyword evidence="1" id="KW-0812">Transmembrane</keyword>
<proteinExistence type="predicted"/>
<dbReference type="RefSeq" id="WP_353866537.1">
    <property type="nucleotide sequence ID" value="NZ_CP088295.1"/>
</dbReference>
<keyword evidence="3" id="KW-1185">Reference proteome</keyword>
<evidence type="ECO:0000313" key="3">
    <source>
        <dbReference type="Proteomes" id="UP001058860"/>
    </source>
</evidence>
<feature type="transmembrane region" description="Helical" evidence="1">
    <location>
        <begin position="33"/>
        <end position="53"/>
    </location>
</feature>
<evidence type="ECO:0000313" key="2">
    <source>
        <dbReference type="EMBL" id="UUY06108.1"/>
    </source>
</evidence>
<accession>A0ABY5PN22</accession>
<keyword evidence="1" id="KW-1133">Transmembrane helix</keyword>
<reference evidence="3" key="1">
    <citation type="submission" date="2021-11" db="EMBL/GenBank/DDBJ databases">
        <title>Cultivation dependent microbiological survey of springs from the worlds oldest radium mine currently devoted to the extraction of radon-saturated water.</title>
        <authorList>
            <person name="Kapinusova G."/>
            <person name="Smrhova T."/>
            <person name="Strejcek M."/>
            <person name="Suman J."/>
            <person name="Jani K."/>
            <person name="Pajer P."/>
            <person name="Uhlik O."/>
        </authorList>
    </citation>
    <scope>NUCLEOTIDE SEQUENCE [LARGE SCALE GENOMIC DNA]</scope>
    <source>
        <strain evidence="3">J379</strain>
    </source>
</reference>
<gene>
    <name evidence="2" type="ORF">LRS13_11515</name>
</gene>